<comment type="subcellular location">
    <subcellularLocation>
        <location evidence="1">Periplasm</location>
    </subcellularLocation>
</comment>
<proteinExistence type="inferred from homology"/>
<dbReference type="Proteomes" id="UP000631300">
    <property type="component" value="Unassembled WGS sequence"/>
</dbReference>
<dbReference type="GO" id="GO:0030288">
    <property type="term" value="C:outer membrane-bounded periplasmic space"/>
    <property type="evidence" value="ECO:0007669"/>
    <property type="project" value="TreeGrafter"/>
</dbReference>
<comment type="similarity">
    <text evidence="3">Belongs to the OpgD/OpgG family.</text>
</comment>
<dbReference type="FunFam" id="2.70.98.10:FF:000001">
    <property type="entry name" value="Glucans biosynthesis protein G"/>
    <property type="match status" value="1"/>
</dbReference>
<comment type="caution">
    <text evidence="8">The sequence shown here is derived from an EMBL/GenBank/DDBJ whole genome shotgun (WGS) entry which is preliminary data.</text>
</comment>
<feature type="domain" description="Glucan biosynthesis periplasmic MdoG C-terminal" evidence="7">
    <location>
        <begin position="66"/>
        <end position="533"/>
    </location>
</feature>
<dbReference type="Gene3D" id="2.60.40.10">
    <property type="entry name" value="Immunoglobulins"/>
    <property type="match status" value="1"/>
</dbReference>
<evidence type="ECO:0000256" key="1">
    <source>
        <dbReference type="ARBA" id="ARBA00004418"/>
    </source>
</evidence>
<evidence type="ECO:0000256" key="3">
    <source>
        <dbReference type="ARBA" id="ARBA00009284"/>
    </source>
</evidence>
<feature type="compositionally biased region" description="Polar residues" evidence="6">
    <location>
        <begin position="33"/>
        <end position="52"/>
    </location>
</feature>
<dbReference type="Gene3D" id="2.70.98.10">
    <property type="match status" value="1"/>
</dbReference>
<evidence type="ECO:0000256" key="4">
    <source>
        <dbReference type="ARBA" id="ARBA00022729"/>
    </source>
</evidence>
<dbReference type="InterPro" id="IPR014756">
    <property type="entry name" value="Ig_E-set"/>
</dbReference>
<dbReference type="InterPro" id="IPR013783">
    <property type="entry name" value="Ig-like_fold"/>
</dbReference>
<dbReference type="InterPro" id="IPR011013">
    <property type="entry name" value="Gal_mutarotase_sf_dom"/>
</dbReference>
<keyword evidence="4" id="KW-0732">Signal</keyword>
<dbReference type="GO" id="GO:0003824">
    <property type="term" value="F:catalytic activity"/>
    <property type="evidence" value="ECO:0007669"/>
    <property type="project" value="InterPro"/>
</dbReference>
<organism evidence="8 9">
    <name type="scientific">Alteromonas halophila</name>
    <dbReference type="NCBI Taxonomy" id="516698"/>
    <lineage>
        <taxon>Bacteria</taxon>
        <taxon>Pseudomonadati</taxon>
        <taxon>Pseudomonadota</taxon>
        <taxon>Gammaproteobacteria</taxon>
        <taxon>Alteromonadales</taxon>
        <taxon>Alteromonadaceae</taxon>
        <taxon>Alteromonas/Salinimonas group</taxon>
        <taxon>Alteromonas</taxon>
    </lineage>
</organism>
<dbReference type="AlphaFoldDB" id="A0A918MV78"/>
<evidence type="ECO:0000259" key="7">
    <source>
        <dbReference type="Pfam" id="PF04349"/>
    </source>
</evidence>
<dbReference type="InterPro" id="IPR014438">
    <property type="entry name" value="Glucan_biosyn_MdoG/MdoD"/>
</dbReference>
<accession>A0A918MV78</accession>
<dbReference type="Pfam" id="PF04349">
    <property type="entry name" value="MdoG"/>
    <property type="match status" value="1"/>
</dbReference>
<dbReference type="RefSeq" id="WP_189403312.1">
    <property type="nucleotide sequence ID" value="NZ_BMXP01000001.1"/>
</dbReference>
<dbReference type="PANTHER" id="PTHR30504:SF2">
    <property type="entry name" value="GLUCANS BIOSYNTHESIS PROTEIN G"/>
    <property type="match status" value="1"/>
</dbReference>
<protein>
    <submittedName>
        <fullName evidence="8">Glucans biosynthesis protein G</fullName>
    </submittedName>
</protein>
<dbReference type="GO" id="GO:0051274">
    <property type="term" value="P:beta-glucan biosynthetic process"/>
    <property type="evidence" value="ECO:0007669"/>
    <property type="project" value="TreeGrafter"/>
</dbReference>
<dbReference type="SUPFAM" id="SSF74650">
    <property type="entry name" value="Galactose mutarotase-like"/>
    <property type="match status" value="1"/>
</dbReference>
<dbReference type="InterPro" id="IPR014718">
    <property type="entry name" value="GH-type_carb-bd"/>
</dbReference>
<keyword evidence="9" id="KW-1185">Reference proteome</keyword>
<evidence type="ECO:0000256" key="6">
    <source>
        <dbReference type="SAM" id="MobiDB-lite"/>
    </source>
</evidence>
<name>A0A918MV78_9ALTE</name>
<evidence type="ECO:0000256" key="2">
    <source>
        <dbReference type="ARBA" id="ARBA00005001"/>
    </source>
</evidence>
<dbReference type="EMBL" id="BMXP01000001">
    <property type="protein sequence ID" value="GGW74386.1"/>
    <property type="molecule type" value="Genomic_DNA"/>
</dbReference>
<reference evidence="8" key="1">
    <citation type="journal article" date="2014" name="Int. J. Syst. Evol. Microbiol.">
        <title>Complete genome sequence of Corynebacterium casei LMG S-19264T (=DSM 44701T), isolated from a smear-ripened cheese.</title>
        <authorList>
            <consortium name="US DOE Joint Genome Institute (JGI-PGF)"/>
            <person name="Walter F."/>
            <person name="Albersmeier A."/>
            <person name="Kalinowski J."/>
            <person name="Ruckert C."/>
        </authorList>
    </citation>
    <scope>NUCLEOTIDE SEQUENCE</scope>
    <source>
        <strain evidence="8">KCTC 22164</strain>
    </source>
</reference>
<evidence type="ECO:0000313" key="8">
    <source>
        <dbReference type="EMBL" id="GGW74386.1"/>
    </source>
</evidence>
<keyword evidence="5" id="KW-0574">Periplasm</keyword>
<dbReference type="SUPFAM" id="SSF81296">
    <property type="entry name" value="E set domains"/>
    <property type="match status" value="1"/>
</dbReference>
<reference evidence="8" key="2">
    <citation type="submission" date="2020-09" db="EMBL/GenBank/DDBJ databases">
        <authorList>
            <person name="Sun Q."/>
            <person name="Kim S."/>
        </authorList>
    </citation>
    <scope>NUCLEOTIDE SEQUENCE</scope>
    <source>
        <strain evidence="8">KCTC 22164</strain>
    </source>
</reference>
<sequence>MLNKPALVTLIGISLGLLAIFFAMGARSVSTDRMASQPENQTDTSTVAQQPVQEEKKKQDRPTHPFDREWLEDKAKALSKQAYEEKEIPEDNPLSQLDYDDYKKIQFERGATIWSREERQFRVNPLHPGSLYRTPVKLNLVVGGISRRILYTTEIFNYDEGQETVKNTKTDGYSGFSVATPLNRSEKWDEFLVFQGGTYFRAVGQSNWYGLSGRGLAINTGKPSGEEFPKFTEFWIERPSPSADRLVVHGLLESPSVTGAYTFTVHPGKHTKIAVESTLYPRTTIPHFGIAPLTSMFLFNAMDSADFDDYRPAVHDSDGLLMERSNGERIWRALANPERLQVSVFQDKNIRGFGLTQRSRKFSDYEDAQAHYHERPAAWVKPDGDWGEGHVELLEIPTNAEIHDNIVAFWQPTQPLQAGQSYVFNYDVMFGSDVPAIPSEGKVISSAAGLAQGSETLREFIIDYKAGDVPENLQVNASASTGQITETATTILPDSGHLRVIVKFAPGDDSLSELRVSLQHQKQQWGETWLYRWTQ</sequence>
<dbReference type="InterPro" id="IPR007444">
    <property type="entry name" value="Glucan_biosyn_MdoG_C"/>
</dbReference>
<feature type="compositionally biased region" description="Basic and acidic residues" evidence="6">
    <location>
        <begin position="53"/>
        <end position="66"/>
    </location>
</feature>
<dbReference type="PANTHER" id="PTHR30504">
    <property type="entry name" value="GLUCANS BIOSYNTHESIS PROTEIN"/>
    <property type="match status" value="1"/>
</dbReference>
<gene>
    <name evidence="8" type="primary">opgG</name>
    <name evidence="8" type="ORF">GCM10007391_02920</name>
</gene>
<feature type="region of interest" description="Disordered" evidence="6">
    <location>
        <begin position="33"/>
        <end position="66"/>
    </location>
</feature>
<evidence type="ECO:0000256" key="5">
    <source>
        <dbReference type="ARBA" id="ARBA00022764"/>
    </source>
</evidence>
<dbReference type="GO" id="GO:0030246">
    <property type="term" value="F:carbohydrate binding"/>
    <property type="evidence" value="ECO:0007669"/>
    <property type="project" value="InterPro"/>
</dbReference>
<evidence type="ECO:0000313" key="9">
    <source>
        <dbReference type="Proteomes" id="UP000631300"/>
    </source>
</evidence>
<comment type="pathway">
    <text evidence="2">Glycan metabolism; osmoregulated periplasmic glucan (OPG) biosynthesis.</text>
</comment>
<dbReference type="PIRSF" id="PIRSF006281">
    <property type="entry name" value="MdoG"/>
    <property type="match status" value="1"/>
</dbReference>